<evidence type="ECO:0000256" key="1">
    <source>
        <dbReference type="ARBA" id="ARBA00007905"/>
    </source>
</evidence>
<evidence type="ECO:0000256" key="6">
    <source>
        <dbReference type="PIRSR" id="PIRSR000097-3"/>
    </source>
</evidence>
<protein>
    <submittedName>
        <fullName evidence="8">Aldo/keto reductase</fullName>
    </submittedName>
</protein>
<feature type="active site" description="Proton donor" evidence="4">
    <location>
        <position position="56"/>
    </location>
</feature>
<evidence type="ECO:0000256" key="4">
    <source>
        <dbReference type="PIRSR" id="PIRSR000097-1"/>
    </source>
</evidence>
<accession>A0A3D8IVA0</accession>
<evidence type="ECO:0000313" key="9">
    <source>
        <dbReference type="Proteomes" id="UP000257067"/>
    </source>
</evidence>
<dbReference type="PROSITE" id="PS00062">
    <property type="entry name" value="ALDOKETO_REDUCTASE_2"/>
    <property type="match status" value="1"/>
</dbReference>
<feature type="domain" description="NADP-dependent oxidoreductase" evidence="7">
    <location>
        <begin position="23"/>
        <end position="271"/>
    </location>
</feature>
<evidence type="ECO:0000256" key="2">
    <source>
        <dbReference type="ARBA" id="ARBA00023002"/>
    </source>
</evidence>
<dbReference type="InterPro" id="IPR020471">
    <property type="entry name" value="AKR"/>
</dbReference>
<dbReference type="Gene3D" id="3.20.20.100">
    <property type="entry name" value="NADP-dependent oxidoreductase domain"/>
    <property type="match status" value="1"/>
</dbReference>
<keyword evidence="2" id="KW-0560">Oxidoreductase</keyword>
<dbReference type="InterPro" id="IPR036812">
    <property type="entry name" value="NAD(P)_OxRdtase_dom_sf"/>
</dbReference>
<keyword evidence="9" id="KW-1185">Reference proteome</keyword>
<proteinExistence type="inferred from homology"/>
<gene>
    <name evidence="8" type="ORF">CQA62_04830</name>
</gene>
<organism evidence="8 9">
    <name type="scientific">Helicobacter cholecystus</name>
    <dbReference type="NCBI Taxonomy" id="45498"/>
    <lineage>
        <taxon>Bacteria</taxon>
        <taxon>Pseudomonadati</taxon>
        <taxon>Campylobacterota</taxon>
        <taxon>Epsilonproteobacteria</taxon>
        <taxon>Campylobacterales</taxon>
        <taxon>Helicobacteraceae</taxon>
        <taxon>Helicobacter</taxon>
    </lineage>
</organism>
<evidence type="ECO:0000259" key="7">
    <source>
        <dbReference type="Pfam" id="PF00248"/>
    </source>
</evidence>
<dbReference type="Proteomes" id="UP000257067">
    <property type="component" value="Unassembled WGS sequence"/>
</dbReference>
<evidence type="ECO:0000256" key="5">
    <source>
        <dbReference type="PIRSR" id="PIRSR000097-2"/>
    </source>
</evidence>
<dbReference type="Pfam" id="PF00248">
    <property type="entry name" value="Aldo_ket_red"/>
    <property type="match status" value="1"/>
</dbReference>
<name>A0A3D8IVA0_9HELI</name>
<sequence length="290" mass="33149">MVTNNQILNEFYTLKCNVKIPKLGLGVWCIEDNIVENVIKEAFKIGYRHIDSAQAYENERGVGEAVRNSGIPREQIFVTSKIRAEYKDYKSAKDSIDISLKTMKLDYIDLMLIHSPQPWNDFRGGDYFEENIEVYKALEDAQKEGKVRSIGVSNFLQKDLENILKNCQIIPATNQILAHIGRIPFALIDFCKSKNILVEAYSPIAHGELLKDERIVKMAEKYNVSPAQISIRYTLELGLLPLPKSKTPSFIAQNAEVDFMLTKEDLEELKTLVFKDYGEYSHFPVFSGKQ</sequence>
<dbReference type="PROSITE" id="PS00798">
    <property type="entry name" value="ALDOKETO_REDUCTASE_1"/>
    <property type="match status" value="1"/>
</dbReference>
<dbReference type="SUPFAM" id="SSF51430">
    <property type="entry name" value="NAD(P)-linked oxidoreductase"/>
    <property type="match status" value="1"/>
</dbReference>
<feature type="site" description="Lowers pKa of active site Tyr" evidence="6">
    <location>
        <position position="81"/>
    </location>
</feature>
<dbReference type="PANTHER" id="PTHR43827:SF13">
    <property type="entry name" value="ALDO_KETO REDUCTASE FAMILY PROTEIN"/>
    <property type="match status" value="1"/>
</dbReference>
<feature type="binding site" evidence="5">
    <location>
        <position position="114"/>
    </location>
    <ligand>
        <name>substrate</name>
    </ligand>
</feature>
<dbReference type="InterPro" id="IPR018170">
    <property type="entry name" value="Aldo/ket_reductase_CS"/>
</dbReference>
<dbReference type="GO" id="GO:0016616">
    <property type="term" value="F:oxidoreductase activity, acting on the CH-OH group of donors, NAD or NADP as acceptor"/>
    <property type="evidence" value="ECO:0007669"/>
    <property type="project" value="UniProtKB-ARBA"/>
</dbReference>
<evidence type="ECO:0000313" key="8">
    <source>
        <dbReference type="EMBL" id="RDU68930.1"/>
    </source>
</evidence>
<comment type="caution">
    <text evidence="8">The sequence shown here is derived from an EMBL/GenBank/DDBJ whole genome shotgun (WGS) entry which is preliminary data.</text>
</comment>
<dbReference type="FunFam" id="3.20.20.100:FF:000002">
    <property type="entry name" value="2,5-diketo-D-gluconic acid reductase A"/>
    <property type="match status" value="1"/>
</dbReference>
<evidence type="ECO:0000256" key="3">
    <source>
        <dbReference type="ARBA" id="ARBA00049445"/>
    </source>
</evidence>
<dbReference type="OrthoDB" id="5328358at2"/>
<dbReference type="CDD" id="cd19071">
    <property type="entry name" value="AKR_AKR1-5-like"/>
    <property type="match status" value="1"/>
</dbReference>
<dbReference type="PRINTS" id="PR00069">
    <property type="entry name" value="ALDKETRDTASE"/>
</dbReference>
<dbReference type="EMBL" id="NXLU01000005">
    <property type="protein sequence ID" value="RDU68930.1"/>
    <property type="molecule type" value="Genomic_DNA"/>
</dbReference>
<comment type="similarity">
    <text evidence="1">Belongs to the aldo/keto reductase family.</text>
</comment>
<dbReference type="PANTHER" id="PTHR43827">
    <property type="entry name" value="2,5-DIKETO-D-GLUCONIC ACID REDUCTASE"/>
    <property type="match status" value="1"/>
</dbReference>
<dbReference type="AlphaFoldDB" id="A0A3D8IVA0"/>
<reference evidence="8 9" key="1">
    <citation type="submission" date="2018-04" db="EMBL/GenBank/DDBJ databases">
        <title>Novel Campyloabacter and Helicobacter Species and Strains.</title>
        <authorList>
            <person name="Mannion A.J."/>
            <person name="Shen Z."/>
            <person name="Fox J.G."/>
        </authorList>
    </citation>
    <scope>NUCLEOTIDE SEQUENCE [LARGE SCALE GENOMIC DNA]</scope>
    <source>
        <strain evidence="8 9">ATCC 700242</strain>
    </source>
</reference>
<dbReference type="RefSeq" id="WP_104724872.1">
    <property type="nucleotide sequence ID" value="NZ_FZNE01000009.1"/>
</dbReference>
<dbReference type="InterPro" id="IPR023210">
    <property type="entry name" value="NADP_OxRdtase_dom"/>
</dbReference>
<comment type="catalytic activity">
    <reaction evidence="3">
        <text>hydroxyacetone + NADP(+) = methylglyoxal + NADPH + H(+)</text>
        <dbReference type="Rhea" id="RHEA:27986"/>
        <dbReference type="ChEBI" id="CHEBI:15378"/>
        <dbReference type="ChEBI" id="CHEBI:17158"/>
        <dbReference type="ChEBI" id="CHEBI:27957"/>
        <dbReference type="ChEBI" id="CHEBI:57783"/>
        <dbReference type="ChEBI" id="CHEBI:58349"/>
    </reaction>
</comment>
<dbReference type="PIRSF" id="PIRSF000097">
    <property type="entry name" value="AKR"/>
    <property type="match status" value="1"/>
</dbReference>